<protein>
    <submittedName>
        <fullName evidence="2">Uncharacterized protein</fullName>
    </submittedName>
</protein>
<organism evidence="2 3">
    <name type="scientific">Lepraria finkii</name>
    <dbReference type="NCBI Taxonomy" id="1340010"/>
    <lineage>
        <taxon>Eukaryota</taxon>
        <taxon>Fungi</taxon>
        <taxon>Dikarya</taxon>
        <taxon>Ascomycota</taxon>
        <taxon>Pezizomycotina</taxon>
        <taxon>Lecanoromycetes</taxon>
        <taxon>OSLEUM clade</taxon>
        <taxon>Lecanoromycetidae</taxon>
        <taxon>Lecanorales</taxon>
        <taxon>Lecanorineae</taxon>
        <taxon>Stereocaulaceae</taxon>
        <taxon>Lepraria</taxon>
    </lineage>
</organism>
<sequence>MIIGVSIRLQRLPFLGLRVKQLAQKKLDTCLLSRPSRRFVSVYRTPSKASIPERLLIYHAGTGRIVFVGSLKVTTIFLFSATLLFIAPTIYNDQAQPPWVAPSVAVASAVPLFYVVYYASPFVAYVHIKLPLFARRSREQLLRWSQNMPPDTEVEMTTIKSYGSLRTTRMPMSELQPIKARFGIENLVRVPKSTTRSSTGTQRPWWARKEQSLFFVGTERRKTVETAVWQKAMEQIRNSHNTSGKTIHT</sequence>
<gene>
    <name evidence="2" type="ORF">ABVK25_009059</name>
</gene>
<name>A0ABR4AZT1_9LECA</name>
<keyword evidence="1" id="KW-0812">Transmembrane</keyword>
<keyword evidence="1" id="KW-0472">Membrane</keyword>
<comment type="caution">
    <text evidence="2">The sequence shown here is derived from an EMBL/GenBank/DDBJ whole genome shotgun (WGS) entry which is preliminary data.</text>
</comment>
<feature type="transmembrane region" description="Helical" evidence="1">
    <location>
        <begin position="99"/>
        <end position="128"/>
    </location>
</feature>
<keyword evidence="1" id="KW-1133">Transmembrane helix</keyword>
<evidence type="ECO:0000256" key="1">
    <source>
        <dbReference type="SAM" id="Phobius"/>
    </source>
</evidence>
<feature type="transmembrane region" description="Helical" evidence="1">
    <location>
        <begin position="65"/>
        <end position="87"/>
    </location>
</feature>
<evidence type="ECO:0000313" key="2">
    <source>
        <dbReference type="EMBL" id="KAL2050673.1"/>
    </source>
</evidence>
<evidence type="ECO:0000313" key="3">
    <source>
        <dbReference type="Proteomes" id="UP001590951"/>
    </source>
</evidence>
<keyword evidence="3" id="KW-1185">Reference proteome</keyword>
<proteinExistence type="predicted"/>
<accession>A0ABR4AZT1</accession>
<reference evidence="2 3" key="1">
    <citation type="submission" date="2024-09" db="EMBL/GenBank/DDBJ databases">
        <title>Rethinking Asexuality: The Enigmatic Case of Functional Sexual Genes in Lepraria (Stereocaulaceae).</title>
        <authorList>
            <person name="Doellman M."/>
            <person name="Sun Y."/>
            <person name="Barcenas-Pena A."/>
            <person name="Lumbsch H.T."/>
            <person name="Grewe F."/>
        </authorList>
    </citation>
    <scope>NUCLEOTIDE SEQUENCE [LARGE SCALE GENOMIC DNA]</scope>
    <source>
        <strain evidence="2 3">Grewe 0041</strain>
    </source>
</reference>
<dbReference type="EMBL" id="JBHFEH010000044">
    <property type="protein sequence ID" value="KAL2050673.1"/>
    <property type="molecule type" value="Genomic_DNA"/>
</dbReference>
<dbReference type="Proteomes" id="UP001590951">
    <property type="component" value="Unassembled WGS sequence"/>
</dbReference>